<reference evidence="3" key="1">
    <citation type="submission" date="2016-01" db="EMBL/GenBank/DDBJ databases">
        <authorList>
            <person name="Mitreva M."/>
            <person name="Pepin K.H."/>
            <person name="Mihindukulasuriya K.A."/>
            <person name="Fulton R."/>
            <person name="Fronick C."/>
            <person name="O'Laughlin M."/>
            <person name="Miner T."/>
            <person name="Herter B."/>
            <person name="Rosa B.A."/>
            <person name="Cordes M."/>
            <person name="Tomlinson C."/>
            <person name="Wollam A."/>
            <person name="Palsikar V.B."/>
            <person name="Mardis E.R."/>
            <person name="Wilson R.K."/>
        </authorList>
    </citation>
    <scope>NUCLEOTIDE SEQUENCE [LARGE SCALE GENOMIC DNA]</scope>
    <source>
        <strain evidence="3">KA00274</strain>
    </source>
</reference>
<keyword evidence="3" id="KW-1185">Reference proteome</keyword>
<keyword evidence="1" id="KW-1133">Transmembrane helix</keyword>
<dbReference type="RefSeq" id="WP_066714044.1">
    <property type="nucleotide sequence ID" value="NZ_JARFNM010000001.1"/>
</dbReference>
<organism evidence="2 3">
    <name type="scientific">Amygdalobacter nucleatus</name>
    <dbReference type="NCBI Taxonomy" id="3029274"/>
    <lineage>
        <taxon>Bacteria</taxon>
        <taxon>Bacillati</taxon>
        <taxon>Bacillota</taxon>
        <taxon>Clostridia</taxon>
        <taxon>Eubacteriales</taxon>
        <taxon>Oscillospiraceae</taxon>
        <taxon>Amygdalobacter</taxon>
    </lineage>
</organism>
<feature type="transmembrane region" description="Helical" evidence="1">
    <location>
        <begin position="94"/>
        <end position="111"/>
    </location>
</feature>
<keyword evidence="1" id="KW-0472">Membrane</keyword>
<accession>A0A133YCQ5</accession>
<gene>
    <name evidence="2" type="ORF">HMPREF1872_00757</name>
</gene>
<dbReference type="Proteomes" id="UP000070080">
    <property type="component" value="Unassembled WGS sequence"/>
</dbReference>
<feature type="transmembrane region" description="Helical" evidence="1">
    <location>
        <begin position="29"/>
        <end position="46"/>
    </location>
</feature>
<dbReference type="AlphaFoldDB" id="A0A133YCQ5"/>
<proteinExistence type="predicted"/>
<name>A0A133YCQ5_9FIRM</name>
<evidence type="ECO:0000313" key="2">
    <source>
        <dbReference type="EMBL" id="KXB40979.1"/>
    </source>
</evidence>
<feature type="transmembrane region" description="Helical" evidence="1">
    <location>
        <begin position="132"/>
        <end position="152"/>
    </location>
</feature>
<protein>
    <submittedName>
        <fullName evidence="2">Uncharacterized protein</fullName>
    </submittedName>
</protein>
<keyword evidence="1" id="KW-0812">Transmembrane</keyword>
<feature type="transmembrane region" description="Helical" evidence="1">
    <location>
        <begin position="53"/>
        <end position="74"/>
    </location>
</feature>
<dbReference type="STRING" id="1497955.HMPREF1872_00757"/>
<evidence type="ECO:0000256" key="1">
    <source>
        <dbReference type="SAM" id="Phobius"/>
    </source>
</evidence>
<comment type="caution">
    <text evidence="2">The sequence shown here is derived from an EMBL/GenBank/DDBJ whole genome shotgun (WGS) entry which is preliminary data.</text>
</comment>
<evidence type="ECO:0000313" key="3">
    <source>
        <dbReference type="Proteomes" id="UP000070080"/>
    </source>
</evidence>
<sequence length="153" mass="17919">MAILKLIIWLILLMPLAISDWKCSKVKLYLWLGPSLLVNLYWLYAFKQFSWMLICFNLLQIAFFLFTKQVYFGIGLADWRLLTCAIFYFNWQATASYLLISCLLIVLYHLYLKLSLKEKDDPKSKLSASYPLLPFFALANGLELIYQLALLII</sequence>
<dbReference type="EMBL" id="LSCV01000021">
    <property type="protein sequence ID" value="KXB40979.1"/>
    <property type="molecule type" value="Genomic_DNA"/>
</dbReference>